<evidence type="ECO:0000259" key="2">
    <source>
        <dbReference type="PROSITE" id="PS51746"/>
    </source>
</evidence>
<sequence>MSTDHEPNTERGSIENKGGFVSNMPGDVPRVNGQLAVSRAFGDKSLKSHLRSDPDIQDTYVDTNTDVLVLASDGLWKVMGNQEAVDIARKIKDPLKAAKELTAEAVKRDSKDDISCVVVRFRG</sequence>
<dbReference type="Gene3D" id="3.60.40.10">
    <property type="entry name" value="PPM-type phosphatase domain"/>
    <property type="match status" value="1"/>
</dbReference>
<dbReference type="SUPFAM" id="SSF81606">
    <property type="entry name" value="PP2C-like"/>
    <property type="match status" value="1"/>
</dbReference>
<accession>A0AAW1X0V2</accession>
<protein>
    <recommendedName>
        <fullName evidence="2">PPM-type phosphatase domain-containing protein</fullName>
    </recommendedName>
</protein>
<reference evidence="3 4" key="1">
    <citation type="journal article" date="2023" name="G3 (Bethesda)">
        <title>A chromosome-length genome assembly and annotation of blackberry (Rubus argutus, cv. 'Hillquist').</title>
        <authorList>
            <person name="Bruna T."/>
            <person name="Aryal R."/>
            <person name="Dudchenko O."/>
            <person name="Sargent D.J."/>
            <person name="Mead D."/>
            <person name="Buti M."/>
            <person name="Cavallini A."/>
            <person name="Hytonen T."/>
            <person name="Andres J."/>
            <person name="Pham M."/>
            <person name="Weisz D."/>
            <person name="Mascagni F."/>
            <person name="Usai G."/>
            <person name="Natali L."/>
            <person name="Bassil N."/>
            <person name="Fernandez G.E."/>
            <person name="Lomsadze A."/>
            <person name="Armour M."/>
            <person name="Olukolu B."/>
            <person name="Poorten T."/>
            <person name="Britton C."/>
            <person name="Davik J."/>
            <person name="Ashrafi H."/>
            <person name="Aiden E.L."/>
            <person name="Borodovsky M."/>
            <person name="Worthington M."/>
        </authorList>
    </citation>
    <scope>NUCLEOTIDE SEQUENCE [LARGE SCALE GENOMIC DNA]</scope>
    <source>
        <strain evidence="3">PI 553951</strain>
    </source>
</reference>
<dbReference type="PROSITE" id="PS51746">
    <property type="entry name" value="PPM_2"/>
    <property type="match status" value="1"/>
</dbReference>
<keyword evidence="4" id="KW-1185">Reference proteome</keyword>
<dbReference type="GO" id="GO:0004722">
    <property type="term" value="F:protein serine/threonine phosphatase activity"/>
    <property type="evidence" value="ECO:0007669"/>
    <property type="project" value="InterPro"/>
</dbReference>
<dbReference type="AlphaFoldDB" id="A0AAW1X0V2"/>
<proteinExistence type="predicted"/>
<dbReference type="Proteomes" id="UP001457282">
    <property type="component" value="Unassembled WGS sequence"/>
</dbReference>
<gene>
    <name evidence="3" type="ORF">M0R45_027555</name>
</gene>
<dbReference type="InterPro" id="IPR015655">
    <property type="entry name" value="PP2C"/>
</dbReference>
<dbReference type="CDD" id="cd00143">
    <property type="entry name" value="PP2Cc"/>
    <property type="match status" value="1"/>
</dbReference>
<evidence type="ECO:0000256" key="1">
    <source>
        <dbReference type="SAM" id="MobiDB-lite"/>
    </source>
</evidence>
<comment type="caution">
    <text evidence="3">The sequence shown here is derived from an EMBL/GenBank/DDBJ whole genome shotgun (WGS) entry which is preliminary data.</text>
</comment>
<feature type="compositionally biased region" description="Basic and acidic residues" evidence="1">
    <location>
        <begin position="1"/>
        <end position="14"/>
    </location>
</feature>
<feature type="region of interest" description="Disordered" evidence="1">
    <location>
        <begin position="1"/>
        <end position="28"/>
    </location>
</feature>
<name>A0AAW1X0V2_RUBAR</name>
<dbReference type="PANTHER" id="PTHR47992">
    <property type="entry name" value="PROTEIN PHOSPHATASE"/>
    <property type="match status" value="1"/>
</dbReference>
<dbReference type="InterPro" id="IPR036457">
    <property type="entry name" value="PPM-type-like_dom_sf"/>
</dbReference>
<evidence type="ECO:0000313" key="3">
    <source>
        <dbReference type="EMBL" id="KAK9930518.1"/>
    </source>
</evidence>
<feature type="domain" description="PPM-type phosphatase" evidence="2">
    <location>
        <begin position="1"/>
        <end position="121"/>
    </location>
</feature>
<dbReference type="EMBL" id="JBEDUW010000005">
    <property type="protein sequence ID" value="KAK9930518.1"/>
    <property type="molecule type" value="Genomic_DNA"/>
</dbReference>
<organism evidence="3 4">
    <name type="scientific">Rubus argutus</name>
    <name type="common">Southern blackberry</name>
    <dbReference type="NCBI Taxonomy" id="59490"/>
    <lineage>
        <taxon>Eukaryota</taxon>
        <taxon>Viridiplantae</taxon>
        <taxon>Streptophyta</taxon>
        <taxon>Embryophyta</taxon>
        <taxon>Tracheophyta</taxon>
        <taxon>Spermatophyta</taxon>
        <taxon>Magnoliopsida</taxon>
        <taxon>eudicotyledons</taxon>
        <taxon>Gunneridae</taxon>
        <taxon>Pentapetalae</taxon>
        <taxon>rosids</taxon>
        <taxon>fabids</taxon>
        <taxon>Rosales</taxon>
        <taxon>Rosaceae</taxon>
        <taxon>Rosoideae</taxon>
        <taxon>Rosoideae incertae sedis</taxon>
        <taxon>Rubus</taxon>
    </lineage>
</organism>
<dbReference type="InterPro" id="IPR001932">
    <property type="entry name" value="PPM-type_phosphatase-like_dom"/>
</dbReference>
<dbReference type="Pfam" id="PF00481">
    <property type="entry name" value="PP2C"/>
    <property type="match status" value="1"/>
</dbReference>
<evidence type="ECO:0000313" key="4">
    <source>
        <dbReference type="Proteomes" id="UP001457282"/>
    </source>
</evidence>
<dbReference type="SMART" id="SM00332">
    <property type="entry name" value="PP2Cc"/>
    <property type="match status" value="1"/>
</dbReference>